<keyword evidence="2" id="KW-1133">Transmembrane helix</keyword>
<keyword evidence="4" id="KW-1185">Reference proteome</keyword>
<protein>
    <recommendedName>
        <fullName evidence="5">VPS10 domain-containing receptor SorCS1</fullName>
    </recommendedName>
</protein>
<feature type="transmembrane region" description="Helical" evidence="2">
    <location>
        <begin position="7"/>
        <end position="30"/>
    </location>
</feature>
<dbReference type="PANTHER" id="PTHR12106:SF8">
    <property type="entry name" value="VPS10 DOMAIN-CONTAINING RECEPTOR SORCS1"/>
    <property type="match status" value="1"/>
</dbReference>
<keyword evidence="2" id="KW-0472">Membrane</keyword>
<dbReference type="GO" id="GO:0016020">
    <property type="term" value="C:membrane"/>
    <property type="evidence" value="ECO:0007669"/>
    <property type="project" value="TreeGrafter"/>
</dbReference>
<dbReference type="EMBL" id="JAGTTL010000027">
    <property type="protein sequence ID" value="KAK6300545.1"/>
    <property type="molecule type" value="Genomic_DNA"/>
</dbReference>
<evidence type="ECO:0000256" key="2">
    <source>
        <dbReference type="SAM" id="Phobius"/>
    </source>
</evidence>
<feature type="compositionally biased region" description="Polar residues" evidence="1">
    <location>
        <begin position="193"/>
        <end position="205"/>
    </location>
</feature>
<dbReference type="Proteomes" id="UP001356427">
    <property type="component" value="Unassembled WGS sequence"/>
</dbReference>
<gene>
    <name evidence="3" type="ORF">J4Q44_G00286430</name>
</gene>
<dbReference type="PANTHER" id="PTHR12106">
    <property type="entry name" value="SORTILIN RELATED"/>
    <property type="match status" value="1"/>
</dbReference>
<dbReference type="GO" id="GO:0006892">
    <property type="term" value="P:post-Golgi vesicle-mediated transport"/>
    <property type="evidence" value="ECO:0007669"/>
    <property type="project" value="TreeGrafter"/>
</dbReference>
<name>A0AAN8QDI6_9TELE</name>
<evidence type="ECO:0000313" key="4">
    <source>
        <dbReference type="Proteomes" id="UP001356427"/>
    </source>
</evidence>
<dbReference type="InterPro" id="IPR050310">
    <property type="entry name" value="VPS10-sortilin"/>
</dbReference>
<evidence type="ECO:0000256" key="1">
    <source>
        <dbReference type="SAM" id="MobiDB-lite"/>
    </source>
</evidence>
<dbReference type="AlphaFoldDB" id="A0AAN8QDI6"/>
<feature type="region of interest" description="Disordered" evidence="1">
    <location>
        <begin position="160"/>
        <end position="240"/>
    </location>
</feature>
<accession>A0AAN8QDI6</accession>
<organism evidence="3 4">
    <name type="scientific">Coregonus suidteri</name>
    <dbReference type="NCBI Taxonomy" id="861788"/>
    <lineage>
        <taxon>Eukaryota</taxon>
        <taxon>Metazoa</taxon>
        <taxon>Chordata</taxon>
        <taxon>Craniata</taxon>
        <taxon>Vertebrata</taxon>
        <taxon>Euteleostomi</taxon>
        <taxon>Actinopterygii</taxon>
        <taxon>Neopterygii</taxon>
        <taxon>Teleostei</taxon>
        <taxon>Protacanthopterygii</taxon>
        <taxon>Salmoniformes</taxon>
        <taxon>Salmonidae</taxon>
        <taxon>Coregoninae</taxon>
        <taxon>Coregonus</taxon>
    </lineage>
</organism>
<evidence type="ECO:0000313" key="3">
    <source>
        <dbReference type="EMBL" id="KAK6300545.1"/>
    </source>
</evidence>
<comment type="caution">
    <text evidence="3">The sequence shown here is derived from an EMBL/GenBank/DDBJ whole genome shotgun (WGS) entry which is preliminary data.</text>
</comment>
<keyword evidence="2" id="KW-0812">Transmembrane</keyword>
<dbReference type="GO" id="GO:0005794">
    <property type="term" value="C:Golgi apparatus"/>
    <property type="evidence" value="ECO:0007669"/>
    <property type="project" value="TreeGrafter"/>
</dbReference>
<feature type="compositionally biased region" description="Basic and acidic residues" evidence="1">
    <location>
        <begin position="222"/>
        <end position="240"/>
    </location>
</feature>
<evidence type="ECO:0008006" key="5">
    <source>
        <dbReference type="Google" id="ProtNLM"/>
    </source>
</evidence>
<proteinExistence type="predicted"/>
<reference evidence="3 4" key="1">
    <citation type="submission" date="2021-04" db="EMBL/GenBank/DDBJ databases">
        <authorList>
            <person name="De Guttry C."/>
            <person name="Zahm M."/>
            <person name="Klopp C."/>
            <person name="Cabau C."/>
            <person name="Louis A."/>
            <person name="Berthelot C."/>
            <person name="Parey E."/>
            <person name="Roest Crollius H."/>
            <person name="Montfort J."/>
            <person name="Robinson-Rechavi M."/>
            <person name="Bucao C."/>
            <person name="Bouchez O."/>
            <person name="Gislard M."/>
            <person name="Lluch J."/>
            <person name="Milhes M."/>
            <person name="Lampietro C."/>
            <person name="Lopez Roques C."/>
            <person name="Donnadieu C."/>
            <person name="Braasch I."/>
            <person name="Desvignes T."/>
            <person name="Postlethwait J."/>
            <person name="Bobe J."/>
            <person name="Wedekind C."/>
            <person name="Guiguen Y."/>
        </authorList>
    </citation>
    <scope>NUCLEOTIDE SEQUENCE [LARGE SCALE GENOMIC DNA]</scope>
    <source>
        <strain evidence="3">Cs_M1</strain>
        <tissue evidence="3">Blood</tissue>
    </source>
</reference>
<sequence length="349" mass="38580">MERGVRICPIWHTSVFWFLLLIIISFFLAVKSEITCRSCQRGDKGRIKELLLKTDTREFATGYGGEVIGNGAGATAPPSLNSASAETRQLDCASGSDECIQGKYIYSRRKRNTDMLLGSKTALPGGGMHYGGGKQREFTRRGEYKVSNLKMNIHAGKTDLGKAREDLIPGISHKPRVRRNSPRTNIGDDKVKSSGSPQRSETLPLSYSREGITSPAGRSRVTRSELRWSTEDRRAASSRQDELKLTSSTFALTGDSAHNQAMVHWSGQNSSVILMLTKLFDFNLNSVTESSLWRSTDYGTTYQKLNEKVGAKTILSYLYVSPNNKRKPLGGGTQVTFVIITLASCHPRC</sequence>